<organism evidence="1 2">
    <name type="scientific">Blastomonas fulva</name>
    <dbReference type="NCBI Taxonomy" id="1550728"/>
    <lineage>
        <taxon>Bacteria</taxon>
        <taxon>Pseudomonadati</taxon>
        <taxon>Pseudomonadota</taxon>
        <taxon>Alphaproteobacteria</taxon>
        <taxon>Sphingomonadales</taxon>
        <taxon>Sphingomonadaceae</taxon>
        <taxon>Blastomonas</taxon>
    </lineage>
</organism>
<dbReference type="RefSeq" id="WP_021691168.1">
    <property type="nucleotide sequence ID" value="NZ_CP020083.1"/>
</dbReference>
<name>A0ABN5BAR8_9SPHN</name>
<dbReference type="EMBL" id="CP020083">
    <property type="protein sequence ID" value="ASR51885.1"/>
    <property type="molecule type" value="Genomic_DNA"/>
</dbReference>
<protein>
    <submittedName>
        <fullName evidence="1">Uncharacterized protein</fullName>
    </submittedName>
</protein>
<evidence type="ECO:0000313" key="2">
    <source>
        <dbReference type="Proteomes" id="UP000258016"/>
    </source>
</evidence>
<proteinExistence type="predicted"/>
<reference evidence="1 2" key="1">
    <citation type="submission" date="2017-03" db="EMBL/GenBank/DDBJ databases">
        <title>Complete genome sequence of Blastomonas fulva degrading microcsystin LR.</title>
        <authorList>
            <person name="Lee H.-g."/>
            <person name="Jin L."/>
            <person name="oh H.-M."/>
        </authorList>
    </citation>
    <scope>NUCLEOTIDE SEQUENCE [LARGE SCALE GENOMIC DNA]</scope>
    <source>
        <strain evidence="1 2">T2</strain>
    </source>
</reference>
<accession>A0ABN5BAR8</accession>
<gene>
    <name evidence="1" type="ORF">B5J99_10765</name>
</gene>
<keyword evidence="2" id="KW-1185">Reference proteome</keyword>
<evidence type="ECO:0000313" key="1">
    <source>
        <dbReference type="EMBL" id="ASR51885.1"/>
    </source>
</evidence>
<dbReference type="Proteomes" id="UP000258016">
    <property type="component" value="Chromosome"/>
</dbReference>
<sequence>MALARKVHRRPHRRRAECPDDLFDYATLPVGSLRPCAGKSPKDDLSTWTVTDDWPERVPVTSAEVDVFEAWFGDVFDELFGPCQ</sequence>
<dbReference type="GeneID" id="303486051"/>